<sequence>MAVEPTPADHVPARRIERRRAITRNQRRRKQNRGAGFGAQFARDFGGIDARGVDDGGLTVEIRLAAQRPDDLHHGADIENVGHVADGDRPLGQQTGRQHRQRGVFIAPDMNRTLRHHTAANMKLSHESPCSPSKNGVKIDGDPVLRAVAENQRPVACAASRSRR</sequence>
<accession>A0A645HDE5</accession>
<organism evidence="2">
    <name type="scientific">bioreactor metagenome</name>
    <dbReference type="NCBI Taxonomy" id="1076179"/>
    <lineage>
        <taxon>unclassified sequences</taxon>
        <taxon>metagenomes</taxon>
        <taxon>ecological metagenomes</taxon>
    </lineage>
</organism>
<evidence type="ECO:0000313" key="2">
    <source>
        <dbReference type="EMBL" id="MPN33803.1"/>
    </source>
</evidence>
<proteinExistence type="predicted"/>
<dbReference type="AlphaFoldDB" id="A0A645HDE5"/>
<feature type="compositionally biased region" description="Basic residues" evidence="1">
    <location>
        <begin position="16"/>
        <end position="32"/>
    </location>
</feature>
<feature type="region of interest" description="Disordered" evidence="1">
    <location>
        <begin position="1"/>
        <end position="37"/>
    </location>
</feature>
<comment type="caution">
    <text evidence="2">The sequence shown here is derived from an EMBL/GenBank/DDBJ whole genome shotgun (WGS) entry which is preliminary data.</text>
</comment>
<gene>
    <name evidence="2" type="ORF">SDC9_181295</name>
</gene>
<evidence type="ECO:0000256" key="1">
    <source>
        <dbReference type="SAM" id="MobiDB-lite"/>
    </source>
</evidence>
<dbReference type="EMBL" id="VSSQ01086483">
    <property type="protein sequence ID" value="MPN33803.1"/>
    <property type="molecule type" value="Genomic_DNA"/>
</dbReference>
<name>A0A645HDE5_9ZZZZ</name>
<reference evidence="2" key="1">
    <citation type="submission" date="2019-08" db="EMBL/GenBank/DDBJ databases">
        <authorList>
            <person name="Kucharzyk K."/>
            <person name="Murdoch R.W."/>
            <person name="Higgins S."/>
            <person name="Loffler F."/>
        </authorList>
    </citation>
    <scope>NUCLEOTIDE SEQUENCE</scope>
</reference>
<protein>
    <submittedName>
        <fullName evidence="2">Uncharacterized protein</fullName>
    </submittedName>
</protein>